<evidence type="ECO:0000313" key="3">
    <source>
        <dbReference type="EMBL" id="KAA0707229.1"/>
    </source>
</evidence>
<feature type="chain" id="PRO_5023083885" description="Hemimethylated DNA-binding domain-containing protein" evidence="1">
    <location>
        <begin position="27"/>
        <end position="228"/>
    </location>
</feature>
<organism evidence="3 4">
    <name type="scientific">Triplophysa tibetana</name>
    <dbReference type="NCBI Taxonomy" id="1572043"/>
    <lineage>
        <taxon>Eukaryota</taxon>
        <taxon>Metazoa</taxon>
        <taxon>Chordata</taxon>
        <taxon>Craniata</taxon>
        <taxon>Vertebrata</taxon>
        <taxon>Euteleostomi</taxon>
        <taxon>Actinopterygii</taxon>
        <taxon>Neopterygii</taxon>
        <taxon>Teleostei</taxon>
        <taxon>Ostariophysi</taxon>
        <taxon>Cypriniformes</taxon>
        <taxon>Nemacheilidae</taxon>
        <taxon>Triplophysa</taxon>
    </lineage>
</organism>
<dbReference type="EMBL" id="SOYY01000020">
    <property type="protein sequence ID" value="KAA0707229.1"/>
    <property type="molecule type" value="Genomic_DNA"/>
</dbReference>
<dbReference type="SUPFAM" id="SSF141255">
    <property type="entry name" value="YccV-like"/>
    <property type="match status" value="1"/>
</dbReference>
<gene>
    <name evidence="3" type="ORF">E1301_Tti002550</name>
</gene>
<accession>A0A5A9NEE6</accession>
<feature type="domain" description="Hemimethylated DNA-binding" evidence="2">
    <location>
        <begin position="115"/>
        <end position="218"/>
    </location>
</feature>
<evidence type="ECO:0000256" key="1">
    <source>
        <dbReference type="SAM" id="SignalP"/>
    </source>
</evidence>
<reference evidence="3 4" key="1">
    <citation type="journal article" date="2019" name="Mol. Ecol. Resour.">
        <title>Chromosome-level genome assembly of Triplophysa tibetana, a fish adapted to the harsh high-altitude environment of the Tibetan Plateau.</title>
        <authorList>
            <person name="Yang X."/>
            <person name="Liu H."/>
            <person name="Ma Z."/>
            <person name="Zou Y."/>
            <person name="Zou M."/>
            <person name="Mao Y."/>
            <person name="Li X."/>
            <person name="Wang H."/>
            <person name="Chen T."/>
            <person name="Wang W."/>
            <person name="Yang R."/>
        </authorList>
    </citation>
    <scope>NUCLEOTIDE SEQUENCE [LARGE SCALE GENOMIC DNA]</scope>
    <source>
        <strain evidence="3">TTIB1903HZAU</strain>
        <tissue evidence="3">Muscle</tissue>
    </source>
</reference>
<name>A0A5A9NEE6_9TELE</name>
<dbReference type="OrthoDB" id="28868at2759"/>
<keyword evidence="1" id="KW-0732">Signal</keyword>
<dbReference type="GO" id="GO:0003677">
    <property type="term" value="F:DNA binding"/>
    <property type="evidence" value="ECO:0007669"/>
    <property type="project" value="InterPro"/>
</dbReference>
<feature type="signal peptide" evidence="1">
    <location>
        <begin position="1"/>
        <end position="26"/>
    </location>
</feature>
<dbReference type="Pfam" id="PF08755">
    <property type="entry name" value="YccV-like"/>
    <property type="match status" value="1"/>
</dbReference>
<comment type="caution">
    <text evidence="3">The sequence shown here is derived from an EMBL/GenBank/DDBJ whole genome shotgun (WGS) entry which is preliminary data.</text>
</comment>
<dbReference type="Gene3D" id="2.30.30.390">
    <property type="entry name" value="Hemimethylated DNA-binding domain"/>
    <property type="match status" value="1"/>
</dbReference>
<evidence type="ECO:0000313" key="4">
    <source>
        <dbReference type="Proteomes" id="UP000324632"/>
    </source>
</evidence>
<dbReference type="Proteomes" id="UP000324632">
    <property type="component" value="Chromosome 20"/>
</dbReference>
<keyword evidence="4" id="KW-1185">Reference proteome</keyword>
<protein>
    <recommendedName>
        <fullName evidence="2">Hemimethylated DNA-binding domain-containing protein</fullName>
    </recommendedName>
</protein>
<dbReference type="SMART" id="SM00992">
    <property type="entry name" value="YccV-like"/>
    <property type="match status" value="1"/>
</dbReference>
<dbReference type="InterPro" id="IPR053189">
    <property type="entry name" value="Clp_protease_adapter_ClpF"/>
</dbReference>
<proteinExistence type="predicted"/>
<evidence type="ECO:0000259" key="2">
    <source>
        <dbReference type="SMART" id="SM00992"/>
    </source>
</evidence>
<sequence>MPQITSTVILQLTLLLSALPAQYIISRWTSGNAVQRDQATQRILDTWVLLRENYLNTAAWVDWLNSWIPKLLSFEEDVDLQQTMEEALRIELFMHDNEHGYFAVSKEPRSPRPSYVFHRVGQVVIEKQNGMMGVIVGWDEGLRAPPEWTKRKKYTDSELERALDTPHYRILFSGPDSSSILIGYIPQYNIQLIQGFKPDIPTLEQYFSQFDGERFVMEEWLEEIYPDD</sequence>
<dbReference type="InterPro" id="IPR036623">
    <property type="entry name" value="Hemimethylated_DNA-bd_sf"/>
</dbReference>
<dbReference type="AlphaFoldDB" id="A0A5A9NEE6"/>
<dbReference type="PANTHER" id="PTHR48439">
    <property type="entry name" value="HEMIMETHYLATED DNA-BINDING DOMAIN-CONTAINING PROTEIN"/>
    <property type="match status" value="1"/>
</dbReference>
<dbReference type="PANTHER" id="PTHR48439:SF1">
    <property type="entry name" value="HEMIMETHYLATED DNA-BINDING DOMAIN-CONTAINING PROTEIN"/>
    <property type="match status" value="1"/>
</dbReference>
<dbReference type="InterPro" id="IPR011722">
    <property type="entry name" value="Hemimethylated_DNA-bd_dom"/>
</dbReference>